<dbReference type="InterPro" id="IPR027470">
    <property type="entry name" value="Cation_efflux_CTD"/>
</dbReference>
<dbReference type="Proteomes" id="UP000824249">
    <property type="component" value="Unassembled WGS sequence"/>
</dbReference>
<evidence type="ECO:0000256" key="5">
    <source>
        <dbReference type="ARBA" id="ARBA00022989"/>
    </source>
</evidence>
<keyword evidence="5 7" id="KW-1133">Transmembrane helix</keyword>
<organism evidence="10 11">
    <name type="scientific">Candidatus Borkfalkia faecigallinarum</name>
    <dbReference type="NCBI Taxonomy" id="2838509"/>
    <lineage>
        <taxon>Bacteria</taxon>
        <taxon>Bacillati</taxon>
        <taxon>Bacillota</taxon>
        <taxon>Clostridia</taxon>
        <taxon>Christensenellales</taxon>
        <taxon>Christensenellaceae</taxon>
        <taxon>Candidatus Borkfalkia</taxon>
    </lineage>
</organism>
<dbReference type="FunFam" id="1.20.1510.10:FF:000006">
    <property type="entry name" value="Divalent cation efflux transporter"/>
    <property type="match status" value="1"/>
</dbReference>
<dbReference type="NCBIfam" id="TIGR01297">
    <property type="entry name" value="CDF"/>
    <property type="match status" value="1"/>
</dbReference>
<dbReference type="Pfam" id="PF01545">
    <property type="entry name" value="Cation_efflux"/>
    <property type="match status" value="1"/>
</dbReference>
<dbReference type="SUPFAM" id="SSF161111">
    <property type="entry name" value="Cation efflux protein transmembrane domain-like"/>
    <property type="match status" value="1"/>
</dbReference>
<dbReference type="Gene3D" id="3.30.70.1350">
    <property type="entry name" value="Cation efflux protein, cytoplasmic domain"/>
    <property type="match status" value="1"/>
</dbReference>
<proteinExistence type="inferred from homology"/>
<evidence type="ECO:0000256" key="1">
    <source>
        <dbReference type="ARBA" id="ARBA00004141"/>
    </source>
</evidence>
<protein>
    <submittedName>
        <fullName evidence="10">Cation diffusion facilitator family transporter</fullName>
    </submittedName>
</protein>
<sequence length="378" mass="40524">MKQNRTPAARRARMGALSGGIGIAVNTLLAAAKIALGAVTGALSVLADGMNNLTDCGSNVVSLIGLKMSEKPADKEHPFGHRRAETIAALVIALIVLVVAAELAIESVQKIFAPQTSDFSWPLIAVLAAAVAAKLFLFFFNRYWGKKLDAETLRATATDSISDAVATTAVIVSLVVSHYTNFDLDGYMGAAVAVFIAFSGGSILKEAVSRLLGTAPDAQVLRDIEARVRAFAGVHGLHDLTVHSYGQDKLYATVHVEVDAHMPLMATHDLADAIEQQFAEETNILLTVHIDPLVLDDPKVNRLREATERAVRQIDPALRVHDFRLVGGETHANLVFDVAAPFECPIGDAQIRARIRSAVAQMDERLGVVVTVERQNLA</sequence>
<reference evidence="10" key="1">
    <citation type="journal article" date="2021" name="PeerJ">
        <title>Extensive microbial diversity within the chicken gut microbiome revealed by metagenomics and culture.</title>
        <authorList>
            <person name="Gilroy R."/>
            <person name="Ravi A."/>
            <person name="Getino M."/>
            <person name="Pursley I."/>
            <person name="Horton D.L."/>
            <person name="Alikhan N.F."/>
            <person name="Baker D."/>
            <person name="Gharbi K."/>
            <person name="Hall N."/>
            <person name="Watson M."/>
            <person name="Adriaenssens E.M."/>
            <person name="Foster-Nyarko E."/>
            <person name="Jarju S."/>
            <person name="Secka A."/>
            <person name="Antonio M."/>
            <person name="Oren A."/>
            <person name="Chaudhuri R.R."/>
            <person name="La Ragione R."/>
            <person name="Hildebrand F."/>
            <person name="Pallen M.J."/>
        </authorList>
    </citation>
    <scope>NUCLEOTIDE SEQUENCE</scope>
    <source>
        <strain evidence="10">26628</strain>
    </source>
</reference>
<dbReference type="EMBL" id="DXFD01000093">
    <property type="protein sequence ID" value="HIX47285.1"/>
    <property type="molecule type" value="Genomic_DNA"/>
</dbReference>
<evidence type="ECO:0000256" key="2">
    <source>
        <dbReference type="ARBA" id="ARBA00008114"/>
    </source>
</evidence>
<feature type="transmembrane region" description="Helical" evidence="7">
    <location>
        <begin position="21"/>
        <end position="43"/>
    </location>
</feature>
<name>A0A9D1VUL3_9FIRM</name>
<comment type="caution">
    <text evidence="10">The sequence shown here is derived from an EMBL/GenBank/DDBJ whole genome shotgun (WGS) entry which is preliminary data.</text>
</comment>
<reference evidence="10" key="2">
    <citation type="submission" date="2021-04" db="EMBL/GenBank/DDBJ databases">
        <authorList>
            <person name="Gilroy R."/>
        </authorList>
    </citation>
    <scope>NUCLEOTIDE SEQUENCE</scope>
    <source>
        <strain evidence="10">26628</strain>
    </source>
</reference>
<dbReference type="InterPro" id="IPR002524">
    <property type="entry name" value="Cation_efflux"/>
</dbReference>
<accession>A0A9D1VUL3</accession>
<feature type="transmembrane region" description="Helical" evidence="7">
    <location>
        <begin position="119"/>
        <end position="140"/>
    </location>
</feature>
<feature type="domain" description="Cation efflux protein cytoplasmic" evidence="9">
    <location>
        <begin position="216"/>
        <end position="292"/>
    </location>
</feature>
<dbReference type="GO" id="GO:0008324">
    <property type="term" value="F:monoatomic cation transmembrane transporter activity"/>
    <property type="evidence" value="ECO:0007669"/>
    <property type="project" value="InterPro"/>
</dbReference>
<comment type="similarity">
    <text evidence="2">Belongs to the cation diffusion facilitator (CDF) transporter (TC 2.A.4) family.</text>
</comment>
<evidence type="ECO:0000313" key="11">
    <source>
        <dbReference type="Proteomes" id="UP000824249"/>
    </source>
</evidence>
<dbReference type="PANTHER" id="PTHR43840:SF15">
    <property type="entry name" value="MITOCHONDRIAL METAL TRANSPORTER 1-RELATED"/>
    <property type="match status" value="1"/>
</dbReference>
<gene>
    <name evidence="10" type="ORF">H9737_06330</name>
</gene>
<dbReference type="SUPFAM" id="SSF160240">
    <property type="entry name" value="Cation efflux protein cytoplasmic domain-like"/>
    <property type="match status" value="1"/>
</dbReference>
<dbReference type="InterPro" id="IPR058533">
    <property type="entry name" value="Cation_efflux_TM"/>
</dbReference>
<keyword evidence="3" id="KW-0813">Transport</keyword>
<keyword evidence="6 7" id="KW-0472">Membrane</keyword>
<evidence type="ECO:0000256" key="3">
    <source>
        <dbReference type="ARBA" id="ARBA00022448"/>
    </source>
</evidence>
<dbReference type="PANTHER" id="PTHR43840">
    <property type="entry name" value="MITOCHONDRIAL METAL TRANSPORTER 1-RELATED"/>
    <property type="match status" value="1"/>
</dbReference>
<evidence type="ECO:0000256" key="6">
    <source>
        <dbReference type="ARBA" id="ARBA00023136"/>
    </source>
</evidence>
<dbReference type="Pfam" id="PF16916">
    <property type="entry name" value="ZT_dimer"/>
    <property type="match status" value="1"/>
</dbReference>
<feature type="transmembrane region" description="Helical" evidence="7">
    <location>
        <begin position="87"/>
        <end position="107"/>
    </location>
</feature>
<evidence type="ECO:0000256" key="7">
    <source>
        <dbReference type="SAM" id="Phobius"/>
    </source>
</evidence>
<dbReference type="Gene3D" id="1.20.1510.10">
    <property type="entry name" value="Cation efflux protein transmembrane domain"/>
    <property type="match status" value="1"/>
</dbReference>
<dbReference type="InterPro" id="IPR036837">
    <property type="entry name" value="Cation_efflux_CTD_sf"/>
</dbReference>
<dbReference type="InterPro" id="IPR050291">
    <property type="entry name" value="CDF_Transporter"/>
</dbReference>
<dbReference type="AlphaFoldDB" id="A0A9D1VUL3"/>
<feature type="domain" description="Cation efflux protein transmembrane" evidence="8">
    <location>
        <begin position="21"/>
        <end position="212"/>
    </location>
</feature>
<dbReference type="InterPro" id="IPR027469">
    <property type="entry name" value="Cation_efflux_TMD_sf"/>
</dbReference>
<comment type="subcellular location">
    <subcellularLocation>
        <location evidence="1">Membrane</location>
        <topology evidence="1">Multi-pass membrane protein</topology>
    </subcellularLocation>
</comment>
<keyword evidence="4 7" id="KW-0812">Transmembrane</keyword>
<evidence type="ECO:0000256" key="4">
    <source>
        <dbReference type="ARBA" id="ARBA00022692"/>
    </source>
</evidence>
<evidence type="ECO:0000259" key="9">
    <source>
        <dbReference type="Pfam" id="PF16916"/>
    </source>
</evidence>
<evidence type="ECO:0000259" key="8">
    <source>
        <dbReference type="Pfam" id="PF01545"/>
    </source>
</evidence>
<feature type="transmembrane region" description="Helical" evidence="7">
    <location>
        <begin position="186"/>
        <end position="204"/>
    </location>
</feature>
<evidence type="ECO:0000313" key="10">
    <source>
        <dbReference type="EMBL" id="HIX47285.1"/>
    </source>
</evidence>
<dbReference type="GO" id="GO:0016020">
    <property type="term" value="C:membrane"/>
    <property type="evidence" value="ECO:0007669"/>
    <property type="project" value="UniProtKB-SubCell"/>
</dbReference>